<feature type="transmembrane region" description="Helical" evidence="2">
    <location>
        <begin position="79"/>
        <end position="99"/>
    </location>
</feature>
<feature type="transmembrane region" description="Helical" evidence="2">
    <location>
        <begin position="37"/>
        <end position="59"/>
    </location>
</feature>
<name>A0A5E4N706_9HEMI</name>
<sequence length="642" mass="70726">MSTDPSNTIKFLHGVGGVADVVGYPTKLWYATKKYSINGTISTVAINTWVQFSLAYIAAIMITRNDLSFLTNILDPSAISLYALVSLVLVAAFLTSVTLKYIHKQEIKDEDFINEEIRGGQSDGINHLAQDARAIEIFPGVRHITDKKISIIVPIAEKQGTALENQAAENRNKVIFITVPYVISSLIVTIALGKFGFANIRGWEEISFISMVVAIAVVGALVALSKLKDNKIKQMSNTTVKFGSPNIIPFFNTFVPFSKGKTALVMENKVESSENNDIVSRALKLVDRRLTDFIGVIDNSVLKPLSAKAQKTLDGVRADIRTLFNTLEANITKDVDGVKTTADKAITECLQNIANSVNELCKGVEGGVKNKLDEVNVEEIMILVNHFSKLAKTLEDRLARLVPGRVGGLAAAGFSDTRMPDASFDRVPASNEFMGMLQRCNEQIEKLAKELKERQGQPNNTRATLETIRTVEEPLAERGQKKQGPTDPEDSGHDSLSESGDGDNAANPSDSEEDRLRKIKEDLESQERIRILKKQIKELEAKYAEEEKQEERAVWKEALNGPPRAFFHHLLGSIDLIINGKKVTLQSVDNKFVAHMKNGAQITFDIHAQEKTVEQPEVVPPDTNVDVKNPSIEAMYVAACPG</sequence>
<dbReference type="Proteomes" id="UP000325440">
    <property type="component" value="Unassembled WGS sequence"/>
</dbReference>
<evidence type="ECO:0000256" key="1">
    <source>
        <dbReference type="SAM" id="MobiDB-lite"/>
    </source>
</evidence>
<reference evidence="3 4" key="1">
    <citation type="submission" date="2019-08" db="EMBL/GenBank/DDBJ databases">
        <authorList>
            <person name="Alioto T."/>
            <person name="Alioto T."/>
            <person name="Gomez Garrido J."/>
        </authorList>
    </citation>
    <scope>NUCLEOTIDE SEQUENCE [LARGE SCALE GENOMIC DNA]</scope>
</reference>
<keyword evidence="2" id="KW-1133">Transmembrane helix</keyword>
<feature type="compositionally biased region" description="Basic and acidic residues" evidence="1">
    <location>
        <begin position="469"/>
        <end position="480"/>
    </location>
</feature>
<evidence type="ECO:0000256" key="2">
    <source>
        <dbReference type="SAM" id="Phobius"/>
    </source>
</evidence>
<gene>
    <name evidence="3" type="ORF">CINCED_3A014106</name>
</gene>
<dbReference type="EMBL" id="CABPRJ010001526">
    <property type="protein sequence ID" value="VVC38938.1"/>
    <property type="molecule type" value="Genomic_DNA"/>
</dbReference>
<protein>
    <submittedName>
        <fullName evidence="3">Uncharacterized protein</fullName>
    </submittedName>
</protein>
<keyword evidence="2" id="KW-0812">Transmembrane</keyword>
<organism evidence="3 4">
    <name type="scientific">Cinara cedri</name>
    <dbReference type="NCBI Taxonomy" id="506608"/>
    <lineage>
        <taxon>Eukaryota</taxon>
        <taxon>Metazoa</taxon>
        <taxon>Ecdysozoa</taxon>
        <taxon>Arthropoda</taxon>
        <taxon>Hexapoda</taxon>
        <taxon>Insecta</taxon>
        <taxon>Pterygota</taxon>
        <taxon>Neoptera</taxon>
        <taxon>Paraneoptera</taxon>
        <taxon>Hemiptera</taxon>
        <taxon>Sternorrhyncha</taxon>
        <taxon>Aphidomorpha</taxon>
        <taxon>Aphidoidea</taxon>
        <taxon>Aphididae</taxon>
        <taxon>Lachninae</taxon>
        <taxon>Cinara</taxon>
    </lineage>
</organism>
<keyword evidence="4" id="KW-1185">Reference proteome</keyword>
<dbReference type="AlphaFoldDB" id="A0A5E4N706"/>
<feature type="transmembrane region" description="Helical" evidence="2">
    <location>
        <begin position="206"/>
        <end position="225"/>
    </location>
</feature>
<accession>A0A5E4N706</accession>
<evidence type="ECO:0000313" key="3">
    <source>
        <dbReference type="EMBL" id="VVC38938.1"/>
    </source>
</evidence>
<proteinExistence type="predicted"/>
<dbReference type="OrthoDB" id="418349at2759"/>
<evidence type="ECO:0000313" key="4">
    <source>
        <dbReference type="Proteomes" id="UP000325440"/>
    </source>
</evidence>
<keyword evidence="2" id="KW-0472">Membrane</keyword>
<feature type="region of interest" description="Disordered" evidence="1">
    <location>
        <begin position="451"/>
        <end position="515"/>
    </location>
</feature>
<feature type="transmembrane region" description="Helical" evidence="2">
    <location>
        <begin position="174"/>
        <end position="200"/>
    </location>
</feature>